<feature type="region of interest" description="Disordered" evidence="1">
    <location>
        <begin position="1"/>
        <end position="28"/>
    </location>
</feature>
<organism evidence="2 3">
    <name type="scientific">Muraenolepis orangiensis</name>
    <name type="common">Patagonian moray cod</name>
    <dbReference type="NCBI Taxonomy" id="630683"/>
    <lineage>
        <taxon>Eukaryota</taxon>
        <taxon>Metazoa</taxon>
        <taxon>Chordata</taxon>
        <taxon>Craniata</taxon>
        <taxon>Vertebrata</taxon>
        <taxon>Euteleostomi</taxon>
        <taxon>Actinopterygii</taxon>
        <taxon>Neopterygii</taxon>
        <taxon>Teleostei</taxon>
        <taxon>Neoteleostei</taxon>
        <taxon>Acanthomorphata</taxon>
        <taxon>Zeiogadaria</taxon>
        <taxon>Gadariae</taxon>
        <taxon>Gadiformes</taxon>
        <taxon>Muraenolepidoidei</taxon>
        <taxon>Muraenolepididae</taxon>
        <taxon>Muraenolepis</taxon>
    </lineage>
</organism>
<dbReference type="Proteomes" id="UP001148018">
    <property type="component" value="Unassembled WGS sequence"/>
</dbReference>
<gene>
    <name evidence="2" type="ORF">NHX12_025674</name>
</gene>
<comment type="caution">
    <text evidence="2">The sequence shown here is derived from an EMBL/GenBank/DDBJ whole genome shotgun (WGS) entry which is preliminary data.</text>
</comment>
<sequence>MRRYQARCSEQRKPDTADRVGENPEPNPAERWQIAWREGVAAAAAAEKLPEITKLNTPSCVSHQPPQTRPVLMLRTTVLKIRPTGWRRSGWLTMGKKSQQALHRKGSGQSDETTG</sequence>
<reference evidence="2" key="1">
    <citation type="submission" date="2022-07" db="EMBL/GenBank/DDBJ databases">
        <title>Chromosome-level genome of Muraenolepis orangiensis.</title>
        <authorList>
            <person name="Kim J."/>
        </authorList>
    </citation>
    <scope>NUCLEOTIDE SEQUENCE</scope>
    <source>
        <strain evidence="2">KU_S4_2022</strain>
        <tissue evidence="2">Muscle</tissue>
    </source>
</reference>
<proteinExistence type="predicted"/>
<name>A0A9Q0EIC5_9TELE</name>
<dbReference type="AlphaFoldDB" id="A0A9Q0EIC5"/>
<dbReference type="EMBL" id="JANIIK010000042">
    <property type="protein sequence ID" value="KAJ3606153.1"/>
    <property type="molecule type" value="Genomic_DNA"/>
</dbReference>
<feature type="compositionally biased region" description="Basic and acidic residues" evidence="1">
    <location>
        <begin position="9"/>
        <end position="22"/>
    </location>
</feature>
<keyword evidence="3" id="KW-1185">Reference proteome</keyword>
<evidence type="ECO:0000313" key="3">
    <source>
        <dbReference type="Proteomes" id="UP001148018"/>
    </source>
</evidence>
<protein>
    <submittedName>
        <fullName evidence="2">Uncharacterized protein</fullName>
    </submittedName>
</protein>
<feature type="compositionally biased region" description="Polar residues" evidence="1">
    <location>
        <begin position="96"/>
        <end position="115"/>
    </location>
</feature>
<accession>A0A9Q0EIC5</accession>
<feature type="region of interest" description="Disordered" evidence="1">
    <location>
        <begin position="94"/>
        <end position="115"/>
    </location>
</feature>
<evidence type="ECO:0000256" key="1">
    <source>
        <dbReference type="SAM" id="MobiDB-lite"/>
    </source>
</evidence>
<evidence type="ECO:0000313" key="2">
    <source>
        <dbReference type="EMBL" id="KAJ3606153.1"/>
    </source>
</evidence>